<evidence type="ECO:0000313" key="2">
    <source>
        <dbReference type="EMBL" id="GAA4004868.1"/>
    </source>
</evidence>
<feature type="transmembrane region" description="Helical" evidence="1">
    <location>
        <begin position="93"/>
        <end position="113"/>
    </location>
</feature>
<feature type="transmembrane region" description="Helical" evidence="1">
    <location>
        <begin position="64"/>
        <end position="86"/>
    </location>
</feature>
<comment type="caution">
    <text evidence="2">The sequence shown here is derived from an EMBL/GenBank/DDBJ whole genome shotgun (WGS) entry which is preliminary data.</text>
</comment>
<organism evidence="2 3">
    <name type="scientific">Allokutzneria multivorans</name>
    <dbReference type="NCBI Taxonomy" id="1142134"/>
    <lineage>
        <taxon>Bacteria</taxon>
        <taxon>Bacillati</taxon>
        <taxon>Actinomycetota</taxon>
        <taxon>Actinomycetes</taxon>
        <taxon>Pseudonocardiales</taxon>
        <taxon>Pseudonocardiaceae</taxon>
        <taxon>Allokutzneria</taxon>
    </lineage>
</organism>
<evidence type="ECO:0000313" key="3">
    <source>
        <dbReference type="Proteomes" id="UP001501747"/>
    </source>
</evidence>
<feature type="transmembrane region" description="Helical" evidence="1">
    <location>
        <begin position="165"/>
        <end position="184"/>
    </location>
</feature>
<sequence>MIAGMDLNLTGAPAATRVPRVGITVAWLGVGVSVSLMAVLHSQPFPSPYSQTISTYGVGPLSQVYMWSLVALGVGSLAFLAGMVRWEAPYSPLAWTCVGIWSGGLLLAGVLPMDTTSTERTPFGMLHNLAAVAAFLGLPTAGLVLGRRYREHPRYGGYARLSRRLGIFGFVMLFLFGVSFFGMMEPLLVDWFPGPNPVGLTERLLVVGEVVLLAVLMRWSSEVTRTVRIT</sequence>
<feature type="transmembrane region" description="Helical" evidence="1">
    <location>
        <begin position="21"/>
        <end position="40"/>
    </location>
</feature>
<gene>
    <name evidence="2" type="ORF">GCM10022247_27430</name>
</gene>
<keyword evidence="1" id="KW-0812">Transmembrane</keyword>
<feature type="transmembrane region" description="Helical" evidence="1">
    <location>
        <begin position="125"/>
        <end position="145"/>
    </location>
</feature>
<feature type="transmembrane region" description="Helical" evidence="1">
    <location>
        <begin position="204"/>
        <end position="221"/>
    </location>
</feature>
<keyword evidence="1" id="KW-0472">Membrane</keyword>
<proteinExistence type="predicted"/>
<dbReference type="EMBL" id="BAABAL010000008">
    <property type="protein sequence ID" value="GAA4004868.1"/>
    <property type="molecule type" value="Genomic_DNA"/>
</dbReference>
<dbReference type="InterPro" id="IPR009339">
    <property type="entry name" value="DUF998"/>
</dbReference>
<protein>
    <recommendedName>
        <fullName evidence="4">DUF998 domain-containing protein</fullName>
    </recommendedName>
</protein>
<keyword evidence="1" id="KW-1133">Transmembrane helix</keyword>
<dbReference type="Proteomes" id="UP001501747">
    <property type="component" value="Unassembled WGS sequence"/>
</dbReference>
<name>A0ABP7S0D2_9PSEU</name>
<evidence type="ECO:0000256" key="1">
    <source>
        <dbReference type="SAM" id="Phobius"/>
    </source>
</evidence>
<evidence type="ECO:0008006" key="4">
    <source>
        <dbReference type="Google" id="ProtNLM"/>
    </source>
</evidence>
<keyword evidence="3" id="KW-1185">Reference proteome</keyword>
<reference evidence="3" key="1">
    <citation type="journal article" date="2019" name="Int. J. Syst. Evol. Microbiol.">
        <title>The Global Catalogue of Microorganisms (GCM) 10K type strain sequencing project: providing services to taxonomists for standard genome sequencing and annotation.</title>
        <authorList>
            <consortium name="The Broad Institute Genomics Platform"/>
            <consortium name="The Broad Institute Genome Sequencing Center for Infectious Disease"/>
            <person name="Wu L."/>
            <person name="Ma J."/>
        </authorList>
    </citation>
    <scope>NUCLEOTIDE SEQUENCE [LARGE SCALE GENOMIC DNA]</scope>
    <source>
        <strain evidence="3">JCM 17342</strain>
    </source>
</reference>
<dbReference type="Pfam" id="PF06197">
    <property type="entry name" value="DUF998"/>
    <property type="match status" value="1"/>
</dbReference>
<accession>A0ABP7S0D2</accession>